<keyword evidence="5 6" id="KW-0472">Membrane</keyword>
<sequence>MAWRYAQKDLILPFTAMVTMECIYVGLNIFFKAATSRGLSYYVFIVYSYAVATLLLLPLPFIFRRTGLPPFKLSLLFELFLLGLTRFLGNLCLYKGIEYSSPTLASAIGNLSPAFVFILAVIFRMESLSFRSSSSQAKVMGTLVSISGAMVVVLYKGPTILSTTAEKNWVKGGLLVAVGFLMFSTWSILQKHIMKTTCTDELVLAFLNNLCGTIISAPVCFLEEKELGAWIVRPGIPLLAILYSGAFGSSLNILVHMWGVNVKGPVYVSSFKPLSIAIAAASGVIFLGDDLHLGIVVGAVMLSIGLFAVLWGKAKEEEMSEDSCFGSLRGLPICKKPLLESYKVENM</sequence>
<dbReference type="Proteomes" id="UP000238479">
    <property type="component" value="Chromosome 2"/>
</dbReference>
<feature type="domain" description="EamA" evidence="7">
    <location>
        <begin position="22"/>
        <end position="153"/>
    </location>
</feature>
<evidence type="ECO:0000259" key="7">
    <source>
        <dbReference type="Pfam" id="PF00892"/>
    </source>
</evidence>
<evidence type="ECO:0000256" key="5">
    <source>
        <dbReference type="ARBA" id="ARBA00023136"/>
    </source>
</evidence>
<reference evidence="8 9" key="1">
    <citation type="journal article" date="2018" name="Nat. Genet.">
        <title>The Rosa genome provides new insights in the design of modern roses.</title>
        <authorList>
            <person name="Bendahmane M."/>
        </authorList>
    </citation>
    <scope>NUCLEOTIDE SEQUENCE [LARGE SCALE GENOMIC DNA]</scope>
    <source>
        <strain evidence="9">cv. Old Blush</strain>
    </source>
</reference>
<accession>A0A2P6S582</accession>
<dbReference type="Pfam" id="PF00892">
    <property type="entry name" value="EamA"/>
    <property type="match status" value="2"/>
</dbReference>
<keyword evidence="4 6" id="KW-1133">Transmembrane helix</keyword>
<dbReference type="InterPro" id="IPR030184">
    <property type="entry name" value="WAT1-related"/>
</dbReference>
<feature type="transmembrane region" description="Helical" evidence="6">
    <location>
        <begin position="103"/>
        <end position="125"/>
    </location>
</feature>
<name>A0A2P6S582_ROSCH</name>
<feature type="transmembrane region" description="Helical" evidence="6">
    <location>
        <begin position="169"/>
        <end position="189"/>
    </location>
</feature>
<organism evidence="8 9">
    <name type="scientific">Rosa chinensis</name>
    <name type="common">China rose</name>
    <dbReference type="NCBI Taxonomy" id="74649"/>
    <lineage>
        <taxon>Eukaryota</taxon>
        <taxon>Viridiplantae</taxon>
        <taxon>Streptophyta</taxon>
        <taxon>Embryophyta</taxon>
        <taxon>Tracheophyta</taxon>
        <taxon>Spermatophyta</taxon>
        <taxon>Magnoliopsida</taxon>
        <taxon>eudicotyledons</taxon>
        <taxon>Gunneridae</taxon>
        <taxon>Pentapetalae</taxon>
        <taxon>rosids</taxon>
        <taxon>fabids</taxon>
        <taxon>Rosales</taxon>
        <taxon>Rosaceae</taxon>
        <taxon>Rosoideae</taxon>
        <taxon>Rosoideae incertae sedis</taxon>
        <taxon>Rosa</taxon>
    </lineage>
</organism>
<dbReference type="Gramene" id="PRQ53824">
    <property type="protein sequence ID" value="PRQ53824"/>
    <property type="gene ID" value="RchiOBHm_Chr2g0170751"/>
</dbReference>
<comment type="caution">
    <text evidence="8">The sequence shown here is derived from an EMBL/GenBank/DDBJ whole genome shotgun (WGS) entry which is preliminary data.</text>
</comment>
<proteinExistence type="inferred from homology"/>
<dbReference type="OMA" id="RNWTSWM"/>
<feature type="transmembrane region" description="Helical" evidence="6">
    <location>
        <begin position="12"/>
        <end position="33"/>
    </location>
</feature>
<dbReference type="EMBL" id="PDCK01000040">
    <property type="protein sequence ID" value="PRQ53824.1"/>
    <property type="molecule type" value="Genomic_DNA"/>
</dbReference>
<comment type="similarity">
    <text evidence="2 6">Belongs to the drug/metabolite transporter (DMT) superfamily. Plant drug/metabolite exporter (P-DME) (TC 2.A.7.4) family.</text>
</comment>
<evidence type="ECO:0000256" key="3">
    <source>
        <dbReference type="ARBA" id="ARBA00022692"/>
    </source>
</evidence>
<comment type="subcellular location">
    <subcellularLocation>
        <location evidence="1 6">Membrane</location>
        <topology evidence="1 6">Multi-pass membrane protein</topology>
    </subcellularLocation>
</comment>
<evidence type="ECO:0000256" key="4">
    <source>
        <dbReference type="ARBA" id="ARBA00022989"/>
    </source>
</evidence>
<evidence type="ECO:0000256" key="2">
    <source>
        <dbReference type="ARBA" id="ARBA00007635"/>
    </source>
</evidence>
<protein>
    <recommendedName>
        <fullName evidence="6">WAT1-related protein</fullName>
    </recommendedName>
</protein>
<dbReference type="InterPro" id="IPR037185">
    <property type="entry name" value="EmrE-like"/>
</dbReference>
<feature type="transmembrane region" description="Helical" evidence="6">
    <location>
        <begin position="231"/>
        <end position="254"/>
    </location>
</feature>
<evidence type="ECO:0000256" key="1">
    <source>
        <dbReference type="ARBA" id="ARBA00004141"/>
    </source>
</evidence>
<feature type="transmembrane region" description="Helical" evidence="6">
    <location>
        <begin position="293"/>
        <end position="311"/>
    </location>
</feature>
<dbReference type="GO" id="GO:0016020">
    <property type="term" value="C:membrane"/>
    <property type="evidence" value="ECO:0007669"/>
    <property type="project" value="UniProtKB-SubCell"/>
</dbReference>
<feature type="transmembrane region" description="Helical" evidence="6">
    <location>
        <begin position="201"/>
        <end position="219"/>
    </location>
</feature>
<feature type="domain" description="EamA" evidence="7">
    <location>
        <begin position="171"/>
        <end position="310"/>
    </location>
</feature>
<keyword evidence="9" id="KW-1185">Reference proteome</keyword>
<gene>
    <name evidence="8" type="ORF">RchiOBHm_Chr2g0170751</name>
</gene>
<dbReference type="AlphaFoldDB" id="A0A2P6S582"/>
<feature type="transmembrane region" description="Helical" evidence="6">
    <location>
        <begin position="137"/>
        <end position="157"/>
    </location>
</feature>
<dbReference type="GO" id="GO:0022857">
    <property type="term" value="F:transmembrane transporter activity"/>
    <property type="evidence" value="ECO:0007669"/>
    <property type="project" value="InterPro"/>
</dbReference>
<dbReference type="InterPro" id="IPR000620">
    <property type="entry name" value="EamA_dom"/>
</dbReference>
<dbReference type="PANTHER" id="PTHR31218">
    <property type="entry name" value="WAT1-RELATED PROTEIN"/>
    <property type="match status" value="1"/>
</dbReference>
<evidence type="ECO:0000313" key="9">
    <source>
        <dbReference type="Proteomes" id="UP000238479"/>
    </source>
</evidence>
<keyword evidence="3 6" id="KW-0812">Transmembrane</keyword>
<evidence type="ECO:0000256" key="6">
    <source>
        <dbReference type="RuleBase" id="RU363077"/>
    </source>
</evidence>
<evidence type="ECO:0000313" key="8">
    <source>
        <dbReference type="EMBL" id="PRQ53824.1"/>
    </source>
</evidence>
<feature type="transmembrane region" description="Helical" evidence="6">
    <location>
        <begin position="75"/>
        <end position="97"/>
    </location>
</feature>
<feature type="transmembrane region" description="Helical" evidence="6">
    <location>
        <begin position="266"/>
        <end position="287"/>
    </location>
</feature>
<feature type="transmembrane region" description="Helical" evidence="6">
    <location>
        <begin position="39"/>
        <end position="63"/>
    </location>
</feature>
<dbReference type="SUPFAM" id="SSF103481">
    <property type="entry name" value="Multidrug resistance efflux transporter EmrE"/>
    <property type="match status" value="2"/>
</dbReference>